<evidence type="ECO:0000256" key="6">
    <source>
        <dbReference type="ARBA" id="ARBA00022683"/>
    </source>
</evidence>
<evidence type="ECO:0000259" key="8">
    <source>
        <dbReference type="PROSITE" id="PS51096"/>
    </source>
</evidence>
<gene>
    <name evidence="9" type="ORF">MOZ64_05010</name>
</gene>
<evidence type="ECO:0000256" key="4">
    <source>
        <dbReference type="ARBA" id="ARBA00022597"/>
    </source>
</evidence>
<name>A0ABU4WKV6_9FIRM</name>
<dbReference type="Pfam" id="PF03610">
    <property type="entry name" value="EIIA-man"/>
    <property type="match status" value="1"/>
</dbReference>
<dbReference type="Proteomes" id="UP001285244">
    <property type="component" value="Unassembled WGS sequence"/>
</dbReference>
<keyword evidence="3" id="KW-0963">Cytoplasm</keyword>
<dbReference type="InterPro" id="IPR033887">
    <property type="entry name" value="PTS_IIA_man"/>
</dbReference>
<reference evidence="9 10" key="1">
    <citation type="submission" date="2022-03" db="EMBL/GenBank/DDBJ databases">
        <title>Novel taxa within the pig intestine.</title>
        <authorList>
            <person name="Wylensek D."/>
            <person name="Bishof K."/>
            <person name="Afrizal A."/>
            <person name="Clavel T."/>
        </authorList>
    </citation>
    <scope>NUCLEOTIDE SEQUENCE [LARGE SCALE GENOMIC DNA]</scope>
    <source>
        <strain evidence="9 10">Cla-KB-P134</strain>
    </source>
</reference>
<evidence type="ECO:0000256" key="1">
    <source>
        <dbReference type="ARBA" id="ARBA00004496"/>
    </source>
</evidence>
<dbReference type="PANTHER" id="PTHR33799:SF1">
    <property type="entry name" value="PTS SYSTEM MANNOSE-SPECIFIC EIIAB COMPONENT-RELATED"/>
    <property type="match status" value="1"/>
</dbReference>
<evidence type="ECO:0000313" key="9">
    <source>
        <dbReference type="EMBL" id="MDX8417200.1"/>
    </source>
</evidence>
<evidence type="ECO:0000313" key="10">
    <source>
        <dbReference type="Proteomes" id="UP001285244"/>
    </source>
</evidence>
<keyword evidence="7" id="KW-0418">Kinase</keyword>
<dbReference type="EMBL" id="JALBUS010000005">
    <property type="protein sequence ID" value="MDX8417200.1"/>
    <property type="molecule type" value="Genomic_DNA"/>
</dbReference>
<sequence length="151" mass="16472">MKIYQSETTDPVIPGLILCSHGPFAIGLLQSLEMLAGHASNLSAFSLEPGDDVNVYRQAIVSQLEAYPEGSIVFVDLFGGTPCNQMLQYVQESGQMIEIVTGMNLPVLLSAVIMRKTLKGSDLSVSLIADGKQSVDRIDMKKFLFDEEDDD</sequence>
<keyword evidence="4" id="KW-0762">Sugar transport</keyword>
<evidence type="ECO:0000256" key="3">
    <source>
        <dbReference type="ARBA" id="ARBA00022490"/>
    </source>
</evidence>
<keyword evidence="2" id="KW-0813">Transport</keyword>
<accession>A0ABU4WKV6</accession>
<dbReference type="RefSeq" id="WP_320325493.1">
    <property type="nucleotide sequence ID" value="NZ_JALBUS010000005.1"/>
</dbReference>
<feature type="domain" description="PTS EIIA type-4" evidence="8">
    <location>
        <begin position="13"/>
        <end position="135"/>
    </location>
</feature>
<dbReference type="Gene3D" id="3.40.50.510">
    <property type="entry name" value="Phosphotransferase system, mannose-type IIA component"/>
    <property type="match status" value="1"/>
</dbReference>
<dbReference type="SUPFAM" id="SSF53062">
    <property type="entry name" value="PTS system fructose IIA component-like"/>
    <property type="match status" value="1"/>
</dbReference>
<keyword evidence="10" id="KW-1185">Reference proteome</keyword>
<organism evidence="9 10">
    <name type="scientific">Absicoccus intestinalis</name>
    <dbReference type="NCBI Taxonomy" id="2926319"/>
    <lineage>
        <taxon>Bacteria</taxon>
        <taxon>Bacillati</taxon>
        <taxon>Bacillota</taxon>
        <taxon>Erysipelotrichia</taxon>
        <taxon>Erysipelotrichales</taxon>
        <taxon>Erysipelotrichaceae</taxon>
        <taxon>Absicoccus</taxon>
    </lineage>
</organism>
<evidence type="ECO:0000256" key="5">
    <source>
        <dbReference type="ARBA" id="ARBA00022679"/>
    </source>
</evidence>
<evidence type="ECO:0000256" key="2">
    <source>
        <dbReference type="ARBA" id="ARBA00022448"/>
    </source>
</evidence>
<dbReference type="PROSITE" id="PS51096">
    <property type="entry name" value="PTS_EIIA_TYPE_4"/>
    <property type="match status" value="1"/>
</dbReference>
<protein>
    <recommendedName>
        <fullName evidence="8">PTS EIIA type-4 domain-containing protein</fullName>
    </recommendedName>
</protein>
<dbReference type="CDD" id="cd00006">
    <property type="entry name" value="PTS_IIA_man"/>
    <property type="match status" value="1"/>
</dbReference>
<evidence type="ECO:0000256" key="7">
    <source>
        <dbReference type="ARBA" id="ARBA00022777"/>
    </source>
</evidence>
<dbReference type="InterPro" id="IPR051471">
    <property type="entry name" value="Bacterial_PTS_sugar_comp"/>
</dbReference>
<dbReference type="InterPro" id="IPR004701">
    <property type="entry name" value="PTS_EIIA_man-typ"/>
</dbReference>
<comment type="subcellular location">
    <subcellularLocation>
        <location evidence="1">Cytoplasm</location>
    </subcellularLocation>
</comment>
<comment type="caution">
    <text evidence="9">The sequence shown here is derived from an EMBL/GenBank/DDBJ whole genome shotgun (WGS) entry which is preliminary data.</text>
</comment>
<keyword evidence="5" id="KW-0808">Transferase</keyword>
<dbReference type="InterPro" id="IPR036662">
    <property type="entry name" value="PTS_EIIA_man-typ_sf"/>
</dbReference>
<proteinExistence type="predicted"/>
<keyword evidence="6" id="KW-0598">Phosphotransferase system</keyword>
<dbReference type="PANTHER" id="PTHR33799">
    <property type="entry name" value="PTS PERMEASE-RELATED-RELATED"/>
    <property type="match status" value="1"/>
</dbReference>